<dbReference type="PANTHER" id="PTHR32479:SF17">
    <property type="entry name" value="GLYCOLATE OXIDASE IRON-SULFUR SUBUNIT"/>
    <property type="match status" value="1"/>
</dbReference>
<dbReference type="PANTHER" id="PTHR32479">
    <property type="entry name" value="GLYCOLATE OXIDASE IRON-SULFUR SUBUNIT"/>
    <property type="match status" value="1"/>
</dbReference>
<dbReference type="GO" id="GO:0009055">
    <property type="term" value="F:electron transfer activity"/>
    <property type="evidence" value="ECO:0007669"/>
    <property type="project" value="InterPro"/>
</dbReference>
<dbReference type="eggNOG" id="arCOG00963">
    <property type="taxonomic scope" value="Archaea"/>
</dbReference>
<dbReference type="GO" id="GO:0051539">
    <property type="term" value="F:4 iron, 4 sulfur cluster binding"/>
    <property type="evidence" value="ECO:0007669"/>
    <property type="project" value="UniProtKB-KW"/>
</dbReference>
<name>D3E1U5_METRM</name>
<dbReference type="AlphaFoldDB" id="D3E1U5"/>
<evidence type="ECO:0000256" key="2">
    <source>
        <dbReference type="ARBA" id="ARBA00022714"/>
    </source>
</evidence>
<dbReference type="NCBIfam" id="TIGR00384">
    <property type="entry name" value="dhsB"/>
    <property type="match status" value="1"/>
</dbReference>
<dbReference type="GO" id="GO:0046872">
    <property type="term" value="F:metal ion binding"/>
    <property type="evidence" value="ECO:0007669"/>
    <property type="project" value="UniProtKB-KW"/>
</dbReference>
<gene>
    <name evidence="9" type="primary">sdhB</name>
    <name evidence="9" type="ordered locus">mru_0655</name>
</gene>
<evidence type="ECO:0000313" key="10">
    <source>
        <dbReference type="Proteomes" id="UP000008680"/>
    </source>
</evidence>
<dbReference type="Gene3D" id="3.10.20.30">
    <property type="match status" value="1"/>
</dbReference>
<dbReference type="InterPro" id="IPR009051">
    <property type="entry name" value="Helical_ferredxn"/>
</dbReference>
<dbReference type="Pfam" id="PF02754">
    <property type="entry name" value="CCG"/>
    <property type="match status" value="2"/>
</dbReference>
<dbReference type="InterPro" id="IPR036010">
    <property type="entry name" value="2Fe-2S_ferredoxin-like_sf"/>
</dbReference>
<dbReference type="PROSITE" id="PS51379">
    <property type="entry name" value="4FE4S_FER_2"/>
    <property type="match status" value="1"/>
</dbReference>
<keyword evidence="2" id="KW-0001">2Fe-2S</keyword>
<feature type="domain" description="4Fe-4S ferredoxin-type" evidence="8">
    <location>
        <begin position="180"/>
        <end position="211"/>
    </location>
</feature>
<dbReference type="Pfam" id="PF13183">
    <property type="entry name" value="Fer4_8"/>
    <property type="match status" value="1"/>
</dbReference>
<sequence length="508" mass="56838">MITVYVKRFDSEKDEEPHIEAYEIEESPGMKVLDALEEINRKYNADISFRSSCKAGQCGSCGVKINGNGALACKAQIKDNRLIEPLDFPVIKDLVVDRSSADEKVKQLQLSLNCDDETAHEKLNPKDIKDTKKVRSCIECYTCLSTCPVVKHFKEDFLGPYYLRYLSKFDFDPRDESDRLIEALDSGMYNCTSCGKCGSICPKSINSFGDAIEKLRAMAYARDLGPLDAHKMFRENVVASGRSVSKPEEPFIETIHKKWDEEGKYYTDDESNDENKNKEKVALFTGCMVDYRAQEVGYALIDVLKANNIEIDIPEGQVCCGSPLLRTGQVDAVQELVDKNKEVFKDYDKVITICAGCGATLKNDHPKYGSNLNVEDISEFLVDKLDTSKMKPLNTKVTWHDPCHLSRGQNIKDQPRDIIEMIPGVEFEELELPCQCCGAGGGIKSGRPDIALELAKDKAEMVRVTGADYVTTICPFCQINLQDGLNAIGLDNVKTLNLIQLLKMAYDE</sequence>
<reference evidence="9 10" key="1">
    <citation type="journal article" date="2010" name="PLoS ONE">
        <title>The genome sequence of the rumen methanogen Methanobrevibacter ruminantium reveals new possibilities for controlling ruminant methane emissions.</title>
        <authorList>
            <person name="Leahy S.C."/>
            <person name="Kelly W.J."/>
            <person name="Altermann E."/>
            <person name="Ronimus R.S."/>
            <person name="Yeoman C.J."/>
            <person name="Pacheco D.M."/>
            <person name="Li D."/>
            <person name="Kong Z."/>
            <person name="McTavish S."/>
            <person name="Sang C."/>
            <person name="Lambie S.C."/>
            <person name="Janssen P.H."/>
            <person name="Dey D."/>
            <person name="Attwood G.T."/>
        </authorList>
    </citation>
    <scope>NUCLEOTIDE SEQUENCE [LARGE SCALE GENOMIC DNA]</scope>
    <source>
        <strain evidence="10">ATCC 35063 / DSM 1093 / JCM 13430 / OCM 146 / M1</strain>
    </source>
</reference>
<organism evidence="9 10">
    <name type="scientific">Methanobrevibacter ruminantium (strain ATCC 35063 / DSM 1093 / JCM 13430 / OCM 146 / M1)</name>
    <name type="common">Methanobacterium ruminantium</name>
    <dbReference type="NCBI Taxonomy" id="634498"/>
    <lineage>
        <taxon>Archaea</taxon>
        <taxon>Methanobacteriati</taxon>
        <taxon>Methanobacteriota</taxon>
        <taxon>Methanomada group</taxon>
        <taxon>Methanobacteria</taxon>
        <taxon>Methanobacteriales</taxon>
        <taxon>Methanobacteriaceae</taxon>
        <taxon>Methanobrevibacter</taxon>
    </lineage>
</organism>
<keyword evidence="10" id="KW-1185">Reference proteome</keyword>
<dbReference type="InterPro" id="IPR006058">
    <property type="entry name" value="2Fe2S_fd_BS"/>
</dbReference>
<dbReference type="InterPro" id="IPR004017">
    <property type="entry name" value="Cys_rich_dom"/>
</dbReference>
<keyword evidence="6" id="KW-0411">Iron-sulfur</keyword>
<dbReference type="HOGENOM" id="CLU_023081_2_0_2"/>
<evidence type="ECO:0000259" key="8">
    <source>
        <dbReference type="PROSITE" id="PS51379"/>
    </source>
</evidence>
<proteinExistence type="predicted"/>
<keyword evidence="5" id="KW-0408">Iron</keyword>
<dbReference type="InterPro" id="IPR004489">
    <property type="entry name" value="Succ_DH/fum_Rdtase_Fe-S"/>
</dbReference>
<feature type="domain" description="2Fe-2S ferredoxin-type" evidence="7">
    <location>
        <begin position="1"/>
        <end position="89"/>
    </location>
</feature>
<accession>D3E1U5</accession>
<dbReference type="SUPFAM" id="SSF46548">
    <property type="entry name" value="alpha-helical ferredoxin"/>
    <property type="match status" value="1"/>
</dbReference>
<dbReference type="Proteomes" id="UP000008680">
    <property type="component" value="Chromosome"/>
</dbReference>
<dbReference type="PROSITE" id="PS51085">
    <property type="entry name" value="2FE2S_FER_2"/>
    <property type="match status" value="1"/>
</dbReference>
<evidence type="ECO:0000256" key="5">
    <source>
        <dbReference type="ARBA" id="ARBA00023004"/>
    </source>
</evidence>
<dbReference type="SUPFAM" id="SSF54292">
    <property type="entry name" value="2Fe-2S ferredoxin-like"/>
    <property type="match status" value="1"/>
</dbReference>
<dbReference type="RefSeq" id="WP_012955457.1">
    <property type="nucleotide sequence ID" value="NC_013790.1"/>
</dbReference>
<evidence type="ECO:0000256" key="6">
    <source>
        <dbReference type="ARBA" id="ARBA00023014"/>
    </source>
</evidence>
<evidence type="ECO:0000256" key="3">
    <source>
        <dbReference type="ARBA" id="ARBA00022723"/>
    </source>
</evidence>
<dbReference type="KEGG" id="mru:mru_0655"/>
<dbReference type="InterPro" id="IPR017900">
    <property type="entry name" value="4Fe4S_Fe_S_CS"/>
</dbReference>
<dbReference type="STRING" id="634498.mru_0655"/>
<dbReference type="GO" id="GO:0006099">
    <property type="term" value="P:tricarboxylic acid cycle"/>
    <property type="evidence" value="ECO:0007669"/>
    <property type="project" value="InterPro"/>
</dbReference>
<dbReference type="eggNOG" id="arCOG00333">
    <property type="taxonomic scope" value="Archaea"/>
</dbReference>
<dbReference type="Pfam" id="PF13085">
    <property type="entry name" value="Fer2_3"/>
    <property type="match status" value="1"/>
</dbReference>
<dbReference type="EMBL" id="CP001719">
    <property type="protein sequence ID" value="ADC46506.1"/>
    <property type="molecule type" value="Genomic_DNA"/>
</dbReference>
<protein>
    <submittedName>
        <fullName evidence="9">Succinate dehydrogenase/fumarate reductase iron-sulfur protein SdhB</fullName>
        <ecNumber evidence="9">1.3.99.1</ecNumber>
    </submittedName>
</protein>
<keyword evidence="1" id="KW-0004">4Fe-4S</keyword>
<dbReference type="CDD" id="cd00207">
    <property type="entry name" value="fer2"/>
    <property type="match status" value="1"/>
</dbReference>
<dbReference type="PROSITE" id="PS00197">
    <property type="entry name" value="2FE2S_FER_1"/>
    <property type="match status" value="1"/>
</dbReference>
<dbReference type="EC" id="1.3.99.1" evidence="9"/>
<dbReference type="NCBIfam" id="NF004898">
    <property type="entry name" value="PRK06259.1"/>
    <property type="match status" value="1"/>
</dbReference>
<evidence type="ECO:0000256" key="1">
    <source>
        <dbReference type="ARBA" id="ARBA00022485"/>
    </source>
</evidence>
<dbReference type="PROSITE" id="PS00198">
    <property type="entry name" value="4FE4S_FER_1"/>
    <property type="match status" value="2"/>
</dbReference>
<dbReference type="InterPro" id="IPR001041">
    <property type="entry name" value="2Fe-2S_ferredoxin-type"/>
</dbReference>
<dbReference type="Gene3D" id="1.10.1060.10">
    <property type="entry name" value="Alpha-helical ferredoxin"/>
    <property type="match status" value="1"/>
</dbReference>
<evidence type="ECO:0000313" key="9">
    <source>
        <dbReference type="EMBL" id="ADC46506.1"/>
    </source>
</evidence>
<dbReference type="PATRIC" id="fig|634498.28.peg.657"/>
<dbReference type="InterPro" id="IPR025192">
    <property type="entry name" value="Succ_DH/fum_Rdtase_N"/>
</dbReference>
<keyword evidence="3" id="KW-0479">Metal-binding</keyword>
<dbReference type="InterPro" id="IPR012675">
    <property type="entry name" value="Beta-grasp_dom_sf"/>
</dbReference>
<evidence type="ECO:0000256" key="4">
    <source>
        <dbReference type="ARBA" id="ARBA00022737"/>
    </source>
</evidence>
<dbReference type="GO" id="GO:0051537">
    <property type="term" value="F:2 iron, 2 sulfur cluster binding"/>
    <property type="evidence" value="ECO:0007669"/>
    <property type="project" value="UniProtKB-KW"/>
</dbReference>
<keyword evidence="4" id="KW-0677">Repeat</keyword>
<dbReference type="OrthoDB" id="42878at2157"/>
<dbReference type="GO" id="GO:0016491">
    <property type="term" value="F:oxidoreductase activity"/>
    <property type="evidence" value="ECO:0007669"/>
    <property type="project" value="UniProtKB-KW"/>
</dbReference>
<keyword evidence="9" id="KW-0560">Oxidoreductase</keyword>
<dbReference type="GeneID" id="8770302"/>
<dbReference type="InterPro" id="IPR017896">
    <property type="entry name" value="4Fe4S_Fe-S-bd"/>
</dbReference>
<evidence type="ECO:0000259" key="7">
    <source>
        <dbReference type="PROSITE" id="PS51085"/>
    </source>
</evidence>